<organism evidence="2 3">
    <name type="scientific">Dyadobacter fanqingshengii</name>
    <dbReference type="NCBI Taxonomy" id="2906443"/>
    <lineage>
        <taxon>Bacteria</taxon>
        <taxon>Pseudomonadati</taxon>
        <taxon>Bacteroidota</taxon>
        <taxon>Cytophagia</taxon>
        <taxon>Cytophagales</taxon>
        <taxon>Spirosomataceae</taxon>
        <taxon>Dyadobacter</taxon>
    </lineage>
</organism>
<reference evidence="2" key="1">
    <citation type="submission" date="2021-12" db="EMBL/GenBank/DDBJ databases">
        <title>Novel species in genus Dyadobacter.</title>
        <authorList>
            <person name="Ma C."/>
        </authorList>
    </citation>
    <scope>NUCLEOTIDE SEQUENCE</scope>
    <source>
        <strain evidence="2">CY399</strain>
    </source>
</reference>
<name>A0A9X1PCN4_9BACT</name>
<feature type="signal peptide" evidence="1">
    <location>
        <begin position="1"/>
        <end position="19"/>
    </location>
</feature>
<accession>A0A9X1PCN4</accession>
<sequence length="353" mass="37531">MNKCTLLLFVLAISVKSLAQNAGVNTQTPHPSAALDVFSNSKGVLLPKVLLLSSTDQSTIPNPAKSLLVYKPANAFGSEGFYYNLGDADSPSWQMLGSRLNLPLSFTDTNAGALFYVENTSNSSLATGIEGYSETKRGVWGATVSGSGVAGLAFGSGTGFQAINTSTGLALDVSGKLRISGTGQSPGVGKILTSDSDGDASWQEPVVETVAFSVAGVKGDGTIGTQEKVKFLTENYDIGNSYNAVFTNNFTAPFHGIYHFDALLQYASDVNLEFFPITQIMRTRNSITTILAEDDPGEVRFSYTSQVSIECELFPGDIIFVQGSNGHVDNDPQAKLVTSDYAAFFNGRMIQKL</sequence>
<dbReference type="EMBL" id="JAJTTA010000002">
    <property type="protein sequence ID" value="MCF0041243.1"/>
    <property type="molecule type" value="Genomic_DNA"/>
</dbReference>
<evidence type="ECO:0000313" key="3">
    <source>
        <dbReference type="Proteomes" id="UP001139700"/>
    </source>
</evidence>
<gene>
    <name evidence="2" type="ORF">LXM24_14165</name>
</gene>
<protein>
    <submittedName>
        <fullName evidence="2">Complement C1q domain-containing protein</fullName>
    </submittedName>
</protein>
<comment type="caution">
    <text evidence="2">The sequence shown here is derived from an EMBL/GenBank/DDBJ whole genome shotgun (WGS) entry which is preliminary data.</text>
</comment>
<proteinExistence type="predicted"/>
<feature type="chain" id="PRO_5040795251" evidence="1">
    <location>
        <begin position="20"/>
        <end position="353"/>
    </location>
</feature>
<dbReference type="InterPro" id="IPR008983">
    <property type="entry name" value="Tumour_necrosis_fac-like_dom"/>
</dbReference>
<dbReference type="SUPFAM" id="SSF49842">
    <property type="entry name" value="TNF-like"/>
    <property type="match status" value="1"/>
</dbReference>
<dbReference type="Gene3D" id="2.60.120.40">
    <property type="match status" value="1"/>
</dbReference>
<keyword evidence="1" id="KW-0732">Signal</keyword>
<dbReference type="Proteomes" id="UP001139700">
    <property type="component" value="Unassembled WGS sequence"/>
</dbReference>
<dbReference type="RefSeq" id="WP_234613816.1">
    <property type="nucleotide sequence ID" value="NZ_CP098806.1"/>
</dbReference>
<evidence type="ECO:0000256" key="1">
    <source>
        <dbReference type="SAM" id="SignalP"/>
    </source>
</evidence>
<keyword evidence="3" id="KW-1185">Reference proteome</keyword>
<evidence type="ECO:0000313" key="2">
    <source>
        <dbReference type="EMBL" id="MCF0041243.1"/>
    </source>
</evidence>
<dbReference type="AlphaFoldDB" id="A0A9X1PCN4"/>